<dbReference type="Gene3D" id="2.150.10.10">
    <property type="entry name" value="Serralysin-like metalloprotease, C-terminal"/>
    <property type="match status" value="3"/>
</dbReference>
<dbReference type="Pfam" id="PF00353">
    <property type="entry name" value="HemolysinCabind"/>
    <property type="match status" value="4"/>
</dbReference>
<dbReference type="PRINTS" id="PR00313">
    <property type="entry name" value="CABNDNGRPT"/>
</dbReference>
<gene>
    <name evidence="5" type="ORF">SAMN04489716_7231</name>
</gene>
<dbReference type="RefSeq" id="WP_092551520.1">
    <property type="nucleotide sequence ID" value="NZ_BOMJ01000007.1"/>
</dbReference>
<dbReference type="InterPro" id="IPR011049">
    <property type="entry name" value="Serralysin-like_metalloprot_C"/>
</dbReference>
<reference evidence="5 6" key="1">
    <citation type="submission" date="2016-10" db="EMBL/GenBank/DDBJ databases">
        <authorList>
            <person name="de Groot N.N."/>
        </authorList>
    </citation>
    <scope>NUCLEOTIDE SEQUENCE [LARGE SCALE GENOMIC DNA]</scope>
    <source>
        <strain evidence="5 6">DSM 43941</strain>
    </source>
</reference>
<dbReference type="AlphaFoldDB" id="A0A1H2CXX6"/>
<dbReference type="STRING" id="113562.SAMN04489716_7231"/>
<organism evidence="5 6">
    <name type="scientific">Actinoplanes derwentensis</name>
    <dbReference type="NCBI Taxonomy" id="113562"/>
    <lineage>
        <taxon>Bacteria</taxon>
        <taxon>Bacillati</taxon>
        <taxon>Actinomycetota</taxon>
        <taxon>Actinomycetes</taxon>
        <taxon>Micromonosporales</taxon>
        <taxon>Micromonosporaceae</taxon>
        <taxon>Actinoplanes</taxon>
    </lineage>
</organism>
<dbReference type="GO" id="GO:0005509">
    <property type="term" value="F:calcium ion binding"/>
    <property type="evidence" value="ECO:0007669"/>
    <property type="project" value="InterPro"/>
</dbReference>
<dbReference type="PROSITE" id="PS00330">
    <property type="entry name" value="HEMOLYSIN_CALCIUM"/>
    <property type="match status" value="2"/>
</dbReference>
<dbReference type="InterPro" id="IPR050557">
    <property type="entry name" value="RTX_toxin/Mannuronan_C5-epim"/>
</dbReference>
<evidence type="ECO:0000256" key="3">
    <source>
        <dbReference type="SAM" id="MobiDB-lite"/>
    </source>
</evidence>
<feature type="region of interest" description="Disordered" evidence="3">
    <location>
        <begin position="296"/>
        <end position="336"/>
    </location>
</feature>
<name>A0A1H2CXX6_9ACTN</name>
<dbReference type="Proteomes" id="UP000198688">
    <property type="component" value="Chromosome I"/>
</dbReference>
<protein>
    <submittedName>
        <fullName evidence="5">Hemolysin-type calcium-binding repeat-containing protein</fullName>
    </submittedName>
</protein>
<evidence type="ECO:0000256" key="4">
    <source>
        <dbReference type="SAM" id="SignalP"/>
    </source>
</evidence>
<dbReference type="PANTHER" id="PTHR38340">
    <property type="entry name" value="S-LAYER PROTEIN"/>
    <property type="match status" value="1"/>
</dbReference>
<evidence type="ECO:0000256" key="2">
    <source>
        <dbReference type="ARBA" id="ARBA00022525"/>
    </source>
</evidence>
<dbReference type="GO" id="GO:0005576">
    <property type="term" value="C:extracellular region"/>
    <property type="evidence" value="ECO:0007669"/>
    <property type="project" value="UniProtKB-SubCell"/>
</dbReference>
<dbReference type="InterPro" id="IPR018511">
    <property type="entry name" value="Hemolysin-typ_Ca-bd_CS"/>
</dbReference>
<evidence type="ECO:0000313" key="6">
    <source>
        <dbReference type="Proteomes" id="UP000198688"/>
    </source>
</evidence>
<accession>A0A1H2CXX6</accession>
<evidence type="ECO:0000313" key="5">
    <source>
        <dbReference type="EMBL" id="SDT75214.1"/>
    </source>
</evidence>
<sequence>MRPTSRAVRSGLILLTGVLGAGVITAPAQAAATGVVSAPNGIGTLRFTAAAKTKNKLVVTRSGSTVTFDDRVRLKAGKGCKAVKGDSTKVRCSHVDLNSMVEVYLYDGNDSFTNRTALRTRVYGGSGNDAIAGGSSTDELWGGSGNDRIWGNGGNDSLIGDSGNDVLSGGTGVDNLYGGATGRDVLYGGSGNDTLNGGSAADRLYGNGGDDWMDGGTGSDLIDGGSGTRDTVVYWERRKPIVADLDGKADDGEKGERDTITTTVEGLHGGLGDDILTGDGRANFLTGDSGADHLFGGGGDDELRGHGGTDLLDGGSGDDLLNPDIGESESGDDGPTVIDPIAADVVRGGPGVDTVVYTNRVRTPVTVDLDGEVGDDGRAGEGDTVGADVENIVGTIQADRLTGNDSVNQIWGGAGDDVIAGLGGADLLYGEDGDDDLSGQDTAGDQSDLLDGGSQYTATGDVCRVFPLDLAVNCER</sequence>
<proteinExistence type="predicted"/>
<feature type="chain" id="PRO_5009271650" evidence="4">
    <location>
        <begin position="31"/>
        <end position="476"/>
    </location>
</feature>
<dbReference type="InterPro" id="IPR001343">
    <property type="entry name" value="Hemolysn_Ca-bd"/>
</dbReference>
<feature type="compositionally biased region" description="Low complexity" evidence="3">
    <location>
        <begin position="309"/>
        <end position="324"/>
    </location>
</feature>
<keyword evidence="2" id="KW-0964">Secreted</keyword>
<dbReference type="EMBL" id="LT629758">
    <property type="protein sequence ID" value="SDT75214.1"/>
    <property type="molecule type" value="Genomic_DNA"/>
</dbReference>
<keyword evidence="4" id="KW-0732">Signal</keyword>
<keyword evidence="6" id="KW-1185">Reference proteome</keyword>
<dbReference type="PANTHER" id="PTHR38340:SF1">
    <property type="entry name" value="S-LAYER PROTEIN"/>
    <property type="match status" value="1"/>
</dbReference>
<feature type="signal peptide" evidence="4">
    <location>
        <begin position="1"/>
        <end position="30"/>
    </location>
</feature>
<comment type="subcellular location">
    <subcellularLocation>
        <location evidence="1">Secreted</location>
    </subcellularLocation>
</comment>
<dbReference type="OrthoDB" id="3281695at2"/>
<feature type="region of interest" description="Disordered" evidence="3">
    <location>
        <begin position="431"/>
        <end position="452"/>
    </location>
</feature>
<dbReference type="SUPFAM" id="SSF51120">
    <property type="entry name" value="beta-Roll"/>
    <property type="match status" value="3"/>
</dbReference>
<evidence type="ECO:0000256" key="1">
    <source>
        <dbReference type="ARBA" id="ARBA00004613"/>
    </source>
</evidence>